<evidence type="ECO:0000313" key="2">
    <source>
        <dbReference type="Proteomes" id="UP001057402"/>
    </source>
</evidence>
<dbReference type="EMBL" id="CM042883">
    <property type="protein sequence ID" value="KAI4374522.1"/>
    <property type="molecule type" value="Genomic_DNA"/>
</dbReference>
<comment type="caution">
    <text evidence="1">The sequence shown here is derived from an EMBL/GenBank/DDBJ whole genome shotgun (WGS) entry which is preliminary data.</text>
</comment>
<gene>
    <name evidence="1" type="ORF">MLD38_012506</name>
</gene>
<keyword evidence="2" id="KW-1185">Reference proteome</keyword>
<dbReference type="Proteomes" id="UP001057402">
    <property type="component" value="Chromosome 4"/>
</dbReference>
<proteinExistence type="predicted"/>
<organism evidence="1 2">
    <name type="scientific">Melastoma candidum</name>
    <dbReference type="NCBI Taxonomy" id="119954"/>
    <lineage>
        <taxon>Eukaryota</taxon>
        <taxon>Viridiplantae</taxon>
        <taxon>Streptophyta</taxon>
        <taxon>Embryophyta</taxon>
        <taxon>Tracheophyta</taxon>
        <taxon>Spermatophyta</taxon>
        <taxon>Magnoliopsida</taxon>
        <taxon>eudicotyledons</taxon>
        <taxon>Gunneridae</taxon>
        <taxon>Pentapetalae</taxon>
        <taxon>rosids</taxon>
        <taxon>malvids</taxon>
        <taxon>Myrtales</taxon>
        <taxon>Melastomataceae</taxon>
        <taxon>Melastomatoideae</taxon>
        <taxon>Melastomateae</taxon>
        <taxon>Melastoma</taxon>
    </lineage>
</organism>
<reference evidence="2" key="1">
    <citation type="journal article" date="2023" name="Front. Plant Sci.">
        <title>Chromosomal-level genome assembly of Melastoma candidum provides insights into trichome evolution.</title>
        <authorList>
            <person name="Zhong Y."/>
            <person name="Wu W."/>
            <person name="Sun C."/>
            <person name="Zou P."/>
            <person name="Liu Y."/>
            <person name="Dai S."/>
            <person name="Zhou R."/>
        </authorList>
    </citation>
    <scope>NUCLEOTIDE SEQUENCE [LARGE SCALE GENOMIC DNA]</scope>
</reference>
<evidence type="ECO:0000313" key="1">
    <source>
        <dbReference type="EMBL" id="KAI4374522.1"/>
    </source>
</evidence>
<accession>A0ACB9R7U9</accession>
<protein>
    <submittedName>
        <fullName evidence="1">Uncharacterized protein</fullName>
    </submittedName>
</protein>
<sequence>MPPIVVSLPPIASSPATNDTSSSSSLSSNPNCHGFFYGALLIVPSVVFVGFLAYHARKNLKKLYHGRSHVMISYYAIVWIVSLLNLAWCLLQGWQCSPGKETAWNFLSLFTTTGLLCLEISLVVFLLQGHYINCLEALSRTFLVTGGIVGVDLLLKAVYVFGFGVPLFVDVGVTSQVKWTLWSIHTMALLGVYGFILFVRFSKWREELPPRPSFYRYIIVMFVCTSVELVSCLFAGFGAGLGIWLYNILVLCYHSLYLPFLYVTFLADFFKEEDFLLDNAYYSEMKDAGFFDADWD</sequence>
<name>A0ACB9R7U9_9MYRT</name>